<comment type="caution">
    <text evidence="1">The sequence shown here is derived from an EMBL/GenBank/DDBJ whole genome shotgun (WGS) entry which is preliminary data.</text>
</comment>
<reference evidence="2" key="1">
    <citation type="journal article" date="2019" name="Int. J. Syst. Evol. Microbiol.">
        <title>The Global Catalogue of Microorganisms (GCM) 10K type strain sequencing project: providing services to taxonomists for standard genome sequencing and annotation.</title>
        <authorList>
            <consortium name="The Broad Institute Genomics Platform"/>
            <consortium name="The Broad Institute Genome Sequencing Center for Infectious Disease"/>
            <person name="Wu L."/>
            <person name="Ma J."/>
        </authorList>
    </citation>
    <scope>NUCLEOTIDE SEQUENCE [LARGE SCALE GENOMIC DNA]</scope>
    <source>
        <strain evidence="2">JCM 13249</strain>
    </source>
</reference>
<gene>
    <name evidence="1" type="ORF">GCM10009681_39950</name>
</gene>
<name>A0ABP4X0D6_9ACTN</name>
<dbReference type="Proteomes" id="UP001500655">
    <property type="component" value="Unassembled WGS sequence"/>
</dbReference>
<evidence type="ECO:0000313" key="1">
    <source>
        <dbReference type="EMBL" id="GAA1764871.1"/>
    </source>
</evidence>
<proteinExistence type="predicted"/>
<evidence type="ECO:0000313" key="2">
    <source>
        <dbReference type="Proteomes" id="UP001500655"/>
    </source>
</evidence>
<dbReference type="RefSeq" id="WP_344084031.1">
    <property type="nucleotide sequence ID" value="NZ_BAAALS010000020.1"/>
</dbReference>
<organism evidence="1 2">
    <name type="scientific">Luedemannella helvata</name>
    <dbReference type="NCBI Taxonomy" id="349315"/>
    <lineage>
        <taxon>Bacteria</taxon>
        <taxon>Bacillati</taxon>
        <taxon>Actinomycetota</taxon>
        <taxon>Actinomycetes</taxon>
        <taxon>Micromonosporales</taxon>
        <taxon>Micromonosporaceae</taxon>
        <taxon>Luedemannella</taxon>
    </lineage>
</organism>
<protein>
    <submittedName>
        <fullName evidence="1">Uncharacterized protein</fullName>
    </submittedName>
</protein>
<dbReference type="EMBL" id="BAAALS010000020">
    <property type="protein sequence ID" value="GAA1764871.1"/>
    <property type="molecule type" value="Genomic_DNA"/>
</dbReference>
<keyword evidence="2" id="KW-1185">Reference proteome</keyword>
<sequence>MAIVTANDVRSLAVSGLHHPVLALVGDDIELLPAAEVPEDAKIIYTREALNRDLGDEVTDIEVDLMAGRLTALLTVTPAP</sequence>
<accession>A0ABP4X0D6</accession>